<protein>
    <submittedName>
        <fullName evidence="1">Uncharacterized protein</fullName>
    </submittedName>
</protein>
<organism evidence="1 2">
    <name type="scientific">Thelephora ganbajun</name>
    <name type="common">Ganba fungus</name>
    <dbReference type="NCBI Taxonomy" id="370292"/>
    <lineage>
        <taxon>Eukaryota</taxon>
        <taxon>Fungi</taxon>
        <taxon>Dikarya</taxon>
        <taxon>Basidiomycota</taxon>
        <taxon>Agaricomycotina</taxon>
        <taxon>Agaricomycetes</taxon>
        <taxon>Thelephorales</taxon>
        <taxon>Thelephoraceae</taxon>
        <taxon>Thelephora</taxon>
    </lineage>
</organism>
<keyword evidence="2" id="KW-1185">Reference proteome</keyword>
<name>A0ACB6Z6J0_THEGA</name>
<gene>
    <name evidence="1" type="ORF">BDM02DRAFT_3120486</name>
</gene>
<proteinExistence type="predicted"/>
<evidence type="ECO:0000313" key="2">
    <source>
        <dbReference type="Proteomes" id="UP000886501"/>
    </source>
</evidence>
<reference evidence="1" key="1">
    <citation type="submission" date="2019-10" db="EMBL/GenBank/DDBJ databases">
        <authorList>
            <consortium name="DOE Joint Genome Institute"/>
            <person name="Kuo A."/>
            <person name="Miyauchi S."/>
            <person name="Kiss E."/>
            <person name="Drula E."/>
            <person name="Kohler A."/>
            <person name="Sanchez-Garcia M."/>
            <person name="Andreopoulos B."/>
            <person name="Barry K.W."/>
            <person name="Bonito G."/>
            <person name="Buee M."/>
            <person name="Carver A."/>
            <person name="Chen C."/>
            <person name="Cichocki N."/>
            <person name="Clum A."/>
            <person name="Culley D."/>
            <person name="Crous P.W."/>
            <person name="Fauchery L."/>
            <person name="Girlanda M."/>
            <person name="Hayes R."/>
            <person name="Keri Z."/>
            <person name="Labutti K."/>
            <person name="Lipzen A."/>
            <person name="Lombard V."/>
            <person name="Magnuson J."/>
            <person name="Maillard F."/>
            <person name="Morin E."/>
            <person name="Murat C."/>
            <person name="Nolan M."/>
            <person name="Ohm R."/>
            <person name="Pangilinan J."/>
            <person name="Pereira M."/>
            <person name="Perotto S."/>
            <person name="Peter M."/>
            <person name="Riley R."/>
            <person name="Sitrit Y."/>
            <person name="Stielow B."/>
            <person name="Szollosi G."/>
            <person name="Zifcakova L."/>
            <person name="Stursova M."/>
            <person name="Spatafora J.W."/>
            <person name="Tedersoo L."/>
            <person name="Vaario L.-M."/>
            <person name="Yamada A."/>
            <person name="Yan M."/>
            <person name="Wang P."/>
            <person name="Xu J."/>
            <person name="Bruns T."/>
            <person name="Baldrian P."/>
            <person name="Vilgalys R."/>
            <person name="Henrissat B."/>
            <person name="Grigoriev I.V."/>
            <person name="Hibbett D."/>
            <person name="Nagy L.G."/>
            <person name="Martin F.M."/>
        </authorList>
    </citation>
    <scope>NUCLEOTIDE SEQUENCE</scope>
    <source>
        <strain evidence="1">P2</strain>
    </source>
</reference>
<evidence type="ECO:0000313" key="1">
    <source>
        <dbReference type="EMBL" id="KAF9645261.1"/>
    </source>
</evidence>
<dbReference type="EMBL" id="MU118097">
    <property type="protein sequence ID" value="KAF9645261.1"/>
    <property type="molecule type" value="Genomic_DNA"/>
</dbReference>
<reference evidence="1" key="2">
    <citation type="journal article" date="2020" name="Nat. Commun.">
        <title>Large-scale genome sequencing of mycorrhizal fungi provides insights into the early evolution of symbiotic traits.</title>
        <authorList>
            <person name="Miyauchi S."/>
            <person name="Kiss E."/>
            <person name="Kuo A."/>
            <person name="Drula E."/>
            <person name="Kohler A."/>
            <person name="Sanchez-Garcia M."/>
            <person name="Morin E."/>
            <person name="Andreopoulos B."/>
            <person name="Barry K.W."/>
            <person name="Bonito G."/>
            <person name="Buee M."/>
            <person name="Carver A."/>
            <person name="Chen C."/>
            <person name="Cichocki N."/>
            <person name="Clum A."/>
            <person name="Culley D."/>
            <person name="Crous P.W."/>
            <person name="Fauchery L."/>
            <person name="Girlanda M."/>
            <person name="Hayes R.D."/>
            <person name="Keri Z."/>
            <person name="LaButti K."/>
            <person name="Lipzen A."/>
            <person name="Lombard V."/>
            <person name="Magnuson J."/>
            <person name="Maillard F."/>
            <person name="Murat C."/>
            <person name="Nolan M."/>
            <person name="Ohm R.A."/>
            <person name="Pangilinan J."/>
            <person name="Pereira M.F."/>
            <person name="Perotto S."/>
            <person name="Peter M."/>
            <person name="Pfister S."/>
            <person name="Riley R."/>
            <person name="Sitrit Y."/>
            <person name="Stielow J.B."/>
            <person name="Szollosi G."/>
            <person name="Zifcakova L."/>
            <person name="Stursova M."/>
            <person name="Spatafora J.W."/>
            <person name="Tedersoo L."/>
            <person name="Vaario L.M."/>
            <person name="Yamada A."/>
            <person name="Yan M."/>
            <person name="Wang P."/>
            <person name="Xu J."/>
            <person name="Bruns T."/>
            <person name="Baldrian P."/>
            <person name="Vilgalys R."/>
            <person name="Dunand C."/>
            <person name="Henrissat B."/>
            <person name="Grigoriev I.V."/>
            <person name="Hibbett D."/>
            <person name="Nagy L.G."/>
            <person name="Martin F.M."/>
        </authorList>
    </citation>
    <scope>NUCLEOTIDE SEQUENCE</scope>
    <source>
        <strain evidence="1">P2</strain>
    </source>
</reference>
<accession>A0ACB6Z6J0</accession>
<comment type="caution">
    <text evidence="1">The sequence shown here is derived from an EMBL/GenBank/DDBJ whole genome shotgun (WGS) entry which is preliminary data.</text>
</comment>
<sequence length="114" mass="12037">MQASSTGLRHGIQTQAYIIQRGRLSPSSSPPAASARCVLPCPAVPAPVPAPEPSTPTLFKSNATPRIGQGGDRGPTTVHQLLASYCHRGPSRDARGSKFVGDLDVRARHFGVPW</sequence>
<dbReference type="Proteomes" id="UP000886501">
    <property type="component" value="Unassembled WGS sequence"/>
</dbReference>